<sequence length="194" mass="20483">MTSRITLISPAMNRSLRETRFDDGCSLDPSGAARAASLAGSLRSVDRVLVSPTVRCRETASALGLSAVVEPELAGLDVGRWRGLTLDEVMGREPDAVMGWLTDPDAVPHGGESVRGLCERAVRWLDGAGGVEGRTLAVVEQEFVRAVVVAVLGAAGEAFWRLDVVPLSATEVSGRGGRWNVRVGRELGGFEGSV</sequence>
<dbReference type="Gene3D" id="3.40.50.1240">
    <property type="entry name" value="Phosphoglycerate mutase-like"/>
    <property type="match status" value="1"/>
</dbReference>
<dbReference type="RefSeq" id="WP_369190768.1">
    <property type="nucleotide sequence ID" value="NZ_CP163431.1"/>
</dbReference>
<dbReference type="EMBL" id="CP163431">
    <property type="protein sequence ID" value="XDQ05611.1"/>
    <property type="molecule type" value="Genomic_DNA"/>
</dbReference>
<reference evidence="1" key="1">
    <citation type="submission" date="2024-07" db="EMBL/GenBank/DDBJ databases">
        <authorList>
            <person name="Yu S.T."/>
        </authorList>
    </citation>
    <scope>NUCLEOTIDE SEQUENCE</scope>
    <source>
        <strain evidence="1">R08</strain>
    </source>
</reference>
<gene>
    <name evidence="1" type="ORF">AB5J58_38070</name>
</gene>
<accession>A0AB39MGP3</accession>
<name>A0AB39MGP3_9ACTN</name>
<proteinExistence type="predicted"/>
<dbReference type="AlphaFoldDB" id="A0AB39MGP3"/>
<dbReference type="InterPro" id="IPR013078">
    <property type="entry name" value="His_Pase_superF_clade-1"/>
</dbReference>
<evidence type="ECO:0000313" key="1">
    <source>
        <dbReference type="EMBL" id="XDQ05611.1"/>
    </source>
</evidence>
<organism evidence="1">
    <name type="scientific">Streptomyces sp. R08</name>
    <dbReference type="NCBI Taxonomy" id="3238624"/>
    <lineage>
        <taxon>Bacteria</taxon>
        <taxon>Bacillati</taxon>
        <taxon>Actinomycetota</taxon>
        <taxon>Actinomycetes</taxon>
        <taxon>Kitasatosporales</taxon>
        <taxon>Streptomycetaceae</taxon>
        <taxon>Streptomyces</taxon>
    </lineage>
</organism>
<dbReference type="Pfam" id="PF00300">
    <property type="entry name" value="His_Phos_1"/>
    <property type="match status" value="1"/>
</dbReference>
<dbReference type="InterPro" id="IPR029033">
    <property type="entry name" value="His_PPase_superfam"/>
</dbReference>
<dbReference type="SUPFAM" id="SSF53254">
    <property type="entry name" value="Phosphoglycerate mutase-like"/>
    <property type="match status" value="1"/>
</dbReference>
<protein>
    <submittedName>
        <fullName evidence="1">Histidine phosphatase family protein</fullName>
    </submittedName>
</protein>